<keyword evidence="1" id="KW-0732">Signal</keyword>
<reference evidence="2 3" key="1">
    <citation type="submission" date="2023-09" db="EMBL/GenBank/DDBJ databases">
        <authorList>
            <person name="Rey-Velasco X."/>
        </authorList>
    </citation>
    <scope>NUCLEOTIDE SEQUENCE [LARGE SCALE GENOMIC DNA]</scope>
    <source>
        <strain evidence="2 3">F388</strain>
    </source>
</reference>
<keyword evidence="3" id="KW-1185">Reference proteome</keyword>
<evidence type="ECO:0000256" key="1">
    <source>
        <dbReference type="SAM" id="SignalP"/>
    </source>
</evidence>
<evidence type="ECO:0008006" key="4">
    <source>
        <dbReference type="Google" id="ProtNLM"/>
    </source>
</evidence>
<proteinExistence type="predicted"/>
<organism evidence="2 3">
    <name type="scientific">Croceitalea rosinachiae</name>
    <dbReference type="NCBI Taxonomy" id="3075596"/>
    <lineage>
        <taxon>Bacteria</taxon>
        <taxon>Pseudomonadati</taxon>
        <taxon>Bacteroidota</taxon>
        <taxon>Flavobacteriia</taxon>
        <taxon>Flavobacteriales</taxon>
        <taxon>Flavobacteriaceae</taxon>
        <taxon>Croceitalea</taxon>
    </lineage>
</organism>
<protein>
    <recommendedName>
        <fullName evidence="4">LTXXQ motif family protein</fullName>
    </recommendedName>
</protein>
<gene>
    <name evidence="2" type="ORF">RM706_11320</name>
</gene>
<dbReference type="RefSeq" id="WP_311351528.1">
    <property type="nucleotide sequence ID" value="NZ_JAVRHR010000002.1"/>
</dbReference>
<sequence length="120" mass="14082">MKGMYCLLSFAFLALNLSAQESAKEVMLKKQKAYNDRTMVQRFEKKMIPTAADRIRIRQENEEKRKSLLVMIDTSTVIKDKLRARLKHDVMHDPFSSRLQKFVALYKVEKMPMAIAQNEK</sequence>
<evidence type="ECO:0000313" key="2">
    <source>
        <dbReference type="EMBL" id="MDT0607627.1"/>
    </source>
</evidence>
<feature type="signal peptide" evidence="1">
    <location>
        <begin position="1"/>
        <end position="23"/>
    </location>
</feature>
<evidence type="ECO:0000313" key="3">
    <source>
        <dbReference type="Proteomes" id="UP001255246"/>
    </source>
</evidence>
<feature type="chain" id="PRO_5046000225" description="LTXXQ motif family protein" evidence="1">
    <location>
        <begin position="24"/>
        <end position="120"/>
    </location>
</feature>
<comment type="caution">
    <text evidence="2">The sequence shown here is derived from an EMBL/GenBank/DDBJ whole genome shotgun (WGS) entry which is preliminary data.</text>
</comment>
<name>A0ABU3ABR5_9FLAO</name>
<dbReference type="Proteomes" id="UP001255246">
    <property type="component" value="Unassembled WGS sequence"/>
</dbReference>
<accession>A0ABU3ABR5</accession>
<dbReference type="EMBL" id="JAVRHR010000002">
    <property type="protein sequence ID" value="MDT0607627.1"/>
    <property type="molecule type" value="Genomic_DNA"/>
</dbReference>